<feature type="compositionally biased region" description="Low complexity" evidence="2">
    <location>
        <begin position="635"/>
        <end position="650"/>
    </location>
</feature>
<feature type="zinc finger region" description="C3H1-type" evidence="1">
    <location>
        <begin position="1090"/>
        <end position="1111"/>
    </location>
</feature>
<feature type="compositionally biased region" description="Pro residues" evidence="2">
    <location>
        <begin position="977"/>
        <end position="991"/>
    </location>
</feature>
<feature type="compositionally biased region" description="Low complexity" evidence="2">
    <location>
        <begin position="1028"/>
        <end position="1047"/>
    </location>
</feature>
<gene>
    <name evidence="4" type="ORF">DIS24_g10976</name>
</gene>
<dbReference type="InterPro" id="IPR000571">
    <property type="entry name" value="Znf_CCCH"/>
</dbReference>
<feature type="compositionally biased region" description="Acidic residues" evidence="2">
    <location>
        <begin position="310"/>
        <end position="326"/>
    </location>
</feature>
<comment type="caution">
    <text evidence="4">The sequence shown here is derived from an EMBL/GenBank/DDBJ whole genome shotgun (WGS) entry which is preliminary data.</text>
</comment>
<feature type="compositionally biased region" description="Low complexity" evidence="2">
    <location>
        <begin position="1114"/>
        <end position="1127"/>
    </location>
</feature>
<name>A0AA39X1S1_9PEZI</name>
<feature type="region of interest" description="Disordered" evidence="2">
    <location>
        <begin position="508"/>
        <end position="706"/>
    </location>
</feature>
<feature type="compositionally biased region" description="Basic and acidic residues" evidence="2">
    <location>
        <begin position="811"/>
        <end position="821"/>
    </location>
</feature>
<dbReference type="AlphaFoldDB" id="A0AA39X1S1"/>
<evidence type="ECO:0000256" key="1">
    <source>
        <dbReference type="PROSITE-ProRule" id="PRU00723"/>
    </source>
</evidence>
<protein>
    <recommendedName>
        <fullName evidence="3">C3H1-type domain-containing protein</fullName>
    </recommendedName>
</protein>
<keyword evidence="1" id="KW-0863">Zinc-finger</keyword>
<feature type="compositionally biased region" description="Polar residues" evidence="2">
    <location>
        <begin position="510"/>
        <end position="524"/>
    </location>
</feature>
<reference evidence="4" key="1">
    <citation type="submission" date="2023-06" db="EMBL/GenBank/DDBJ databases">
        <title>Multi-omics analyses reveal the molecular pathogenesis toolkit of Lasiodiplodia hormozganensis, a cross-kingdom pathogen.</title>
        <authorList>
            <person name="Felix C."/>
            <person name="Meneses R."/>
            <person name="Goncalves M.F.M."/>
            <person name="Tilleman L."/>
            <person name="Duarte A.S."/>
            <person name="Jorrin-Novo J.V."/>
            <person name="Van De Peer Y."/>
            <person name="Deforce D."/>
            <person name="Van Nieuwerburgh F."/>
            <person name="Esteves A.C."/>
            <person name="Alves A."/>
        </authorList>
    </citation>
    <scope>NUCLEOTIDE SEQUENCE</scope>
    <source>
        <strain evidence="4">CBS 339.90</strain>
    </source>
</reference>
<feature type="compositionally biased region" description="Acidic residues" evidence="2">
    <location>
        <begin position="763"/>
        <end position="772"/>
    </location>
</feature>
<feature type="region of interest" description="Disordered" evidence="2">
    <location>
        <begin position="146"/>
        <end position="199"/>
    </location>
</feature>
<dbReference type="GO" id="GO:0008270">
    <property type="term" value="F:zinc ion binding"/>
    <property type="evidence" value="ECO:0007669"/>
    <property type="project" value="UniProtKB-KW"/>
</dbReference>
<evidence type="ECO:0000256" key="2">
    <source>
        <dbReference type="SAM" id="MobiDB-lite"/>
    </source>
</evidence>
<evidence type="ECO:0000259" key="3">
    <source>
        <dbReference type="PROSITE" id="PS50103"/>
    </source>
</evidence>
<keyword evidence="1" id="KW-0479">Metal-binding</keyword>
<sequence>MASNHVHLDDHHAGQQSNMFARPELNAFDNLFSNAHADQTFDAGAWNFEQQGAPPPQQWQQQPHQQPMPATFDSSGAFYGGRDFSNSPAPYGGQTFAHQQQFQSSNLDPALMSTATAEHPNFNNTNMRMYANSAAQANTIAPQALRQASYGSSTPPVADFQQSQQRQNSASQQQTLASTPPAAAPAYIPAPPAKYPDAPAGKPSGKFYIIDANELAANTNSVRLHEFLYIGNDAVEMPIMKSSLPQYQARKSRNELRKLAANDERLRAKIAKASKKAKTPAAKVARTRPVSYGSPSSVKDEVSDSSSETETSEDDSDYESSDDETPEPSPLPSTRPVEALPAMRYDTIKATWRPRNLPVTADEIRAALKDYWDILQAVRNRWKEDSAALKQAQEKNSRDIELLKGRVKDQRSLMEMALKSALEHGHPDVIRVLGGNAPLLFLAYQFLADRIRENEYNDSFSKAIIELLSRSENITMEHIERTKLNTALKRYLNRGDDRTKPQAEKILERAQTNSKKSGAATTNGASEKKVEVKKEAEASKDPVARPQPPVVAGVKRPRPGDSSAQQPAKKTSSAAAPSSTATAGVKTAASGLKKPGATTTTGSANGAASAATKPKMVSKPNMFAGLQSASKRSNATAQKPTAGTTAAPKKPAAPAPAAPRFSFAETMANLTKPKEQQPASKPEENRPPETEEEKAKRLRKEERRKLRVKWADNGIGNKDQLESVRLFTHDPEEELGHDAAMVRDVADVGGEGRMFKQHKDMMDLDDDDDRPSEEDFRPWRTPSLADFSTVPESERERNYEPYGGGTLPVDSAEKAVQEQHEANTLLVFYTSPGDIPPCPREPPEDEQQPHPDAKAPMSIGVPPDDSPYTRRAPRYDPTPQPAAPADIPMPDLSSIMSILSRTQQQQAPTPPQPPQLPQPAPQTSELEKTFSMFMPQQQQPPPQVSQPQAPAPAAPAVDIQAILASLNNLNGQSQQAPQPPQPPQQAPPAPFPSMNANPGGGSGFDLAAILQSVGNGGAPPAVPAFGMPLPNQQAQQQHPHQPLPSQSEMFQEERSKRQRGNDDHGGERGWGSNRRNKKWKNKNNPDYQPPQFVVPCKFWKEGKCMKGDKCPVHSSSPASTKPPTATASPPPTAPTAPKSMTSLPQGGGGGKKKKRKKGKRYMDRDANGGDLGAGIMDD</sequence>
<dbReference type="EMBL" id="JAUJDW010000136">
    <property type="protein sequence ID" value="KAK0625709.1"/>
    <property type="molecule type" value="Genomic_DNA"/>
</dbReference>
<feature type="region of interest" description="Disordered" evidence="2">
    <location>
        <begin position="271"/>
        <end position="340"/>
    </location>
</feature>
<organism evidence="4 5">
    <name type="scientific">Lasiodiplodia hormozganensis</name>
    <dbReference type="NCBI Taxonomy" id="869390"/>
    <lineage>
        <taxon>Eukaryota</taxon>
        <taxon>Fungi</taxon>
        <taxon>Dikarya</taxon>
        <taxon>Ascomycota</taxon>
        <taxon>Pezizomycotina</taxon>
        <taxon>Dothideomycetes</taxon>
        <taxon>Dothideomycetes incertae sedis</taxon>
        <taxon>Botryosphaeriales</taxon>
        <taxon>Botryosphaeriaceae</taxon>
        <taxon>Lasiodiplodia</taxon>
    </lineage>
</organism>
<dbReference type="PROSITE" id="PS50103">
    <property type="entry name" value="ZF_C3H1"/>
    <property type="match status" value="1"/>
</dbReference>
<feature type="compositionally biased region" description="Basic residues" evidence="2">
    <location>
        <begin position="1150"/>
        <end position="1159"/>
    </location>
</feature>
<feature type="compositionally biased region" description="Low complexity" evidence="2">
    <location>
        <begin position="58"/>
        <end position="69"/>
    </location>
</feature>
<keyword evidence="5" id="KW-1185">Reference proteome</keyword>
<feature type="compositionally biased region" description="Basic and acidic residues" evidence="2">
    <location>
        <begin position="526"/>
        <end position="543"/>
    </location>
</feature>
<dbReference type="Proteomes" id="UP001175001">
    <property type="component" value="Unassembled WGS sequence"/>
</dbReference>
<feature type="region of interest" description="Disordered" evidence="2">
    <location>
        <begin position="756"/>
        <end position="1092"/>
    </location>
</feature>
<feature type="compositionally biased region" description="Basic and acidic residues" evidence="2">
    <location>
        <begin position="681"/>
        <end position="704"/>
    </location>
</feature>
<feature type="compositionally biased region" description="Basic and acidic residues" evidence="2">
    <location>
        <begin position="1051"/>
        <end position="1067"/>
    </location>
</feature>
<feature type="region of interest" description="Disordered" evidence="2">
    <location>
        <begin position="49"/>
        <end position="94"/>
    </location>
</feature>
<evidence type="ECO:0000313" key="4">
    <source>
        <dbReference type="EMBL" id="KAK0625709.1"/>
    </source>
</evidence>
<feature type="compositionally biased region" description="Low complexity" evidence="2">
    <location>
        <begin position="161"/>
        <end position="187"/>
    </location>
</feature>
<feature type="compositionally biased region" description="Low complexity" evidence="2">
    <location>
        <begin position="596"/>
        <end position="612"/>
    </location>
</feature>
<accession>A0AA39X1S1</accession>
<evidence type="ECO:0000313" key="5">
    <source>
        <dbReference type="Proteomes" id="UP001175001"/>
    </source>
</evidence>
<proteinExistence type="predicted"/>
<feature type="domain" description="C3H1-type" evidence="3">
    <location>
        <begin position="1090"/>
        <end position="1111"/>
    </location>
</feature>
<feature type="compositionally biased region" description="Pro residues" evidence="2">
    <location>
        <begin position="938"/>
        <end position="953"/>
    </location>
</feature>
<feature type="region of interest" description="Disordered" evidence="2">
    <location>
        <begin position="1105"/>
        <end position="1178"/>
    </location>
</feature>
<keyword evidence="1" id="KW-0862">Zinc</keyword>
<feature type="compositionally biased region" description="Pro residues" evidence="2">
    <location>
        <begin position="908"/>
        <end position="920"/>
    </location>
</feature>
<feature type="compositionally biased region" description="Low complexity" evidence="2">
    <location>
        <begin position="562"/>
        <end position="583"/>
    </location>
</feature>